<evidence type="ECO:0000256" key="7">
    <source>
        <dbReference type="SAM" id="MobiDB-lite"/>
    </source>
</evidence>
<keyword evidence="6" id="KW-0539">Nucleus</keyword>
<dbReference type="Pfam" id="PF02042">
    <property type="entry name" value="RWP-RK"/>
    <property type="match status" value="1"/>
</dbReference>
<evidence type="ECO:0000256" key="5">
    <source>
        <dbReference type="ARBA" id="ARBA00023163"/>
    </source>
</evidence>
<proteinExistence type="predicted"/>
<dbReference type="Gramene" id="Vigun09g222100.1.v1.2">
    <property type="protein sequence ID" value="Vigun09g222100.1.v1.2"/>
    <property type="gene ID" value="Vigun09g222100.v1.2"/>
</dbReference>
<reference evidence="9 10" key="1">
    <citation type="submission" date="2019-04" db="EMBL/GenBank/DDBJ databases">
        <title>An improved genome assembly and genetic linkage map for asparagus bean, Vigna unguiculata ssp. sesquipedialis.</title>
        <authorList>
            <person name="Xia Q."/>
            <person name="Zhang R."/>
            <person name="Dong Y."/>
        </authorList>
    </citation>
    <scope>NUCLEOTIDE SEQUENCE [LARGE SCALE GENOMIC DNA]</scope>
    <source>
        <tissue evidence="9">Leaf</tissue>
    </source>
</reference>
<dbReference type="GO" id="GO:0003677">
    <property type="term" value="F:DNA binding"/>
    <property type="evidence" value="ECO:0007669"/>
    <property type="project" value="UniProtKB-KW"/>
</dbReference>
<evidence type="ECO:0000313" key="10">
    <source>
        <dbReference type="Proteomes" id="UP000501690"/>
    </source>
</evidence>
<keyword evidence="5" id="KW-0804">Transcription</keyword>
<protein>
    <recommendedName>
        <fullName evidence="8">RWP-RK domain-containing protein</fullName>
    </recommendedName>
</protein>
<organism evidence="9 10">
    <name type="scientific">Vigna unguiculata</name>
    <name type="common">Cowpea</name>
    <dbReference type="NCBI Taxonomy" id="3917"/>
    <lineage>
        <taxon>Eukaryota</taxon>
        <taxon>Viridiplantae</taxon>
        <taxon>Streptophyta</taxon>
        <taxon>Embryophyta</taxon>
        <taxon>Tracheophyta</taxon>
        <taxon>Spermatophyta</taxon>
        <taxon>Magnoliopsida</taxon>
        <taxon>eudicotyledons</taxon>
        <taxon>Gunneridae</taxon>
        <taxon>Pentapetalae</taxon>
        <taxon>rosids</taxon>
        <taxon>fabids</taxon>
        <taxon>Fabales</taxon>
        <taxon>Fabaceae</taxon>
        <taxon>Papilionoideae</taxon>
        <taxon>50 kb inversion clade</taxon>
        <taxon>NPAAA clade</taxon>
        <taxon>indigoferoid/millettioid clade</taxon>
        <taxon>Phaseoleae</taxon>
        <taxon>Vigna</taxon>
    </lineage>
</organism>
<name>A0A4D6NV06_VIGUN</name>
<dbReference type="OrthoDB" id="6270329at2759"/>
<feature type="compositionally biased region" description="Acidic residues" evidence="7">
    <location>
        <begin position="221"/>
        <end position="232"/>
    </location>
</feature>
<dbReference type="PANTHER" id="PTHR46373:SF5">
    <property type="entry name" value="RWP-RK DOMAIN PROTEIN"/>
    <property type="match status" value="1"/>
</dbReference>
<evidence type="ECO:0000256" key="6">
    <source>
        <dbReference type="ARBA" id="ARBA00023242"/>
    </source>
</evidence>
<evidence type="ECO:0000256" key="2">
    <source>
        <dbReference type="ARBA" id="ARBA00023015"/>
    </source>
</evidence>
<evidence type="ECO:0000256" key="3">
    <source>
        <dbReference type="ARBA" id="ARBA00023054"/>
    </source>
</evidence>
<evidence type="ECO:0000313" key="9">
    <source>
        <dbReference type="EMBL" id="QCE16369.1"/>
    </source>
</evidence>
<accession>A0A4D6NV06</accession>
<evidence type="ECO:0000259" key="8">
    <source>
        <dbReference type="PROSITE" id="PS51519"/>
    </source>
</evidence>
<sequence>MDSNWDNSTDSFHNPLIYNYIEPDPALVYIVNDQPNLVPRQRNVPVAVEHGSWSTRKRKIPFTDPMIEDHHPVYGDNTFPNGQNVSADVNLNELRFCPPVPKPMFCTCCQVLRQLIYTNGSDCETFEIHGEIGVINHAIVHCQNFTQDGLSCDAYRRIDFSHNSTAEIKSYLVEYCAQKNKLGYIALQDPLSTYYEALCTGLETVGVFIDEDENTIPQNEAEPELEPEPEPEPEPKPESKRASSAFKPNRQFQIKRIKTMTLNDLRGVFHLTIKDAAAEIGVSVSVIKTICRRERISYWPQRKVTSLAKRVEVLKKSLDSPDPVVRKTTREDIQTFQRLIIECCGGVTPTGIQLLQFQEQ</sequence>
<feature type="domain" description="RWP-RK" evidence="8">
    <location>
        <begin position="241"/>
        <end position="327"/>
    </location>
</feature>
<dbReference type="Proteomes" id="UP000501690">
    <property type="component" value="Linkage Group LG11"/>
</dbReference>
<keyword evidence="10" id="KW-1185">Reference proteome</keyword>
<feature type="region of interest" description="Disordered" evidence="7">
    <location>
        <begin position="219"/>
        <end position="246"/>
    </location>
</feature>
<dbReference type="PROSITE" id="PS51519">
    <property type="entry name" value="RWP_RK"/>
    <property type="match status" value="1"/>
</dbReference>
<dbReference type="InterPro" id="IPR003035">
    <property type="entry name" value="RWP-RK_dom"/>
</dbReference>
<keyword evidence="3" id="KW-0175">Coiled coil</keyword>
<comment type="function">
    <text evidence="1">Putative transcription factor.</text>
</comment>
<gene>
    <name evidence="9" type="ORF">DEO72_LG11g3383</name>
</gene>
<keyword evidence="2" id="KW-0805">Transcription regulation</keyword>
<dbReference type="AlphaFoldDB" id="A0A4D6NV06"/>
<keyword evidence="4" id="KW-0238">DNA-binding</keyword>
<dbReference type="PANTHER" id="PTHR46373">
    <property type="entry name" value="PROTEIN RKD4"/>
    <property type="match status" value="1"/>
</dbReference>
<dbReference type="GO" id="GO:0003700">
    <property type="term" value="F:DNA-binding transcription factor activity"/>
    <property type="evidence" value="ECO:0007669"/>
    <property type="project" value="InterPro"/>
</dbReference>
<dbReference type="InterPro" id="IPR044607">
    <property type="entry name" value="RKD-like"/>
</dbReference>
<dbReference type="EMBL" id="CP039355">
    <property type="protein sequence ID" value="QCE16369.1"/>
    <property type="molecule type" value="Genomic_DNA"/>
</dbReference>
<evidence type="ECO:0000256" key="1">
    <source>
        <dbReference type="ARBA" id="ARBA00004049"/>
    </source>
</evidence>
<evidence type="ECO:0000256" key="4">
    <source>
        <dbReference type="ARBA" id="ARBA00023125"/>
    </source>
</evidence>